<sequence>MTPLSNLAPMLLLLLLGVDLAAAQTATAAAAVPTLVPGWSFIRAVAAPNFHSYLQAQPTGVPGDAHLGAPDQAGQFQLSDGQLVYSTGEGADEAPLYLHSTENTYGTFGFQGDTLIWSTPELQRPNNAAWLVCDGDEKLVYVNTGAYGYETPAGCADQTIHGYTGSTPDR</sequence>
<feature type="chain" id="PRO_5035480746" description="Bulb-type lectin domain-containing protein" evidence="1">
    <location>
        <begin position="24"/>
        <end position="170"/>
    </location>
</feature>
<accession>A0A8K0SBE4</accession>
<protein>
    <recommendedName>
        <fullName evidence="4">Bulb-type lectin domain-containing protein</fullName>
    </recommendedName>
</protein>
<reference evidence="2" key="1">
    <citation type="journal article" date="2021" name="Nat. Commun.">
        <title>Genetic determinants of endophytism in the Arabidopsis root mycobiome.</title>
        <authorList>
            <person name="Mesny F."/>
            <person name="Miyauchi S."/>
            <person name="Thiergart T."/>
            <person name="Pickel B."/>
            <person name="Atanasova L."/>
            <person name="Karlsson M."/>
            <person name="Huettel B."/>
            <person name="Barry K.W."/>
            <person name="Haridas S."/>
            <person name="Chen C."/>
            <person name="Bauer D."/>
            <person name="Andreopoulos W."/>
            <person name="Pangilinan J."/>
            <person name="LaButti K."/>
            <person name="Riley R."/>
            <person name="Lipzen A."/>
            <person name="Clum A."/>
            <person name="Drula E."/>
            <person name="Henrissat B."/>
            <person name="Kohler A."/>
            <person name="Grigoriev I.V."/>
            <person name="Martin F.M."/>
            <person name="Hacquard S."/>
        </authorList>
    </citation>
    <scope>NUCLEOTIDE SEQUENCE</scope>
    <source>
        <strain evidence="2">MPI-CAGE-CH-0235</strain>
    </source>
</reference>
<keyword evidence="1" id="KW-0732">Signal</keyword>
<feature type="signal peptide" evidence="1">
    <location>
        <begin position="1"/>
        <end position="23"/>
    </location>
</feature>
<evidence type="ECO:0008006" key="4">
    <source>
        <dbReference type="Google" id="ProtNLM"/>
    </source>
</evidence>
<evidence type="ECO:0000313" key="2">
    <source>
        <dbReference type="EMBL" id="KAH7303278.1"/>
    </source>
</evidence>
<proteinExistence type="predicted"/>
<dbReference type="Proteomes" id="UP000813444">
    <property type="component" value="Unassembled WGS sequence"/>
</dbReference>
<dbReference type="EMBL" id="JAGPNK010000036">
    <property type="protein sequence ID" value="KAH7303278.1"/>
    <property type="molecule type" value="Genomic_DNA"/>
</dbReference>
<dbReference type="OrthoDB" id="70316at2759"/>
<comment type="caution">
    <text evidence="2">The sequence shown here is derived from an EMBL/GenBank/DDBJ whole genome shotgun (WGS) entry which is preliminary data.</text>
</comment>
<evidence type="ECO:0000256" key="1">
    <source>
        <dbReference type="SAM" id="SignalP"/>
    </source>
</evidence>
<gene>
    <name evidence="2" type="ORF">B0I35DRAFT_485281</name>
</gene>
<dbReference type="AlphaFoldDB" id="A0A8K0SBE4"/>
<evidence type="ECO:0000313" key="3">
    <source>
        <dbReference type="Proteomes" id="UP000813444"/>
    </source>
</evidence>
<organism evidence="2 3">
    <name type="scientific">Stachybotrys elegans</name>
    <dbReference type="NCBI Taxonomy" id="80388"/>
    <lineage>
        <taxon>Eukaryota</taxon>
        <taxon>Fungi</taxon>
        <taxon>Dikarya</taxon>
        <taxon>Ascomycota</taxon>
        <taxon>Pezizomycotina</taxon>
        <taxon>Sordariomycetes</taxon>
        <taxon>Hypocreomycetidae</taxon>
        <taxon>Hypocreales</taxon>
        <taxon>Stachybotryaceae</taxon>
        <taxon>Stachybotrys</taxon>
    </lineage>
</organism>
<keyword evidence="3" id="KW-1185">Reference proteome</keyword>
<name>A0A8K0SBE4_9HYPO</name>